<keyword evidence="8" id="KW-0067">ATP-binding</keyword>
<evidence type="ECO:0000256" key="6">
    <source>
        <dbReference type="ARBA" id="ARBA00022723"/>
    </source>
</evidence>
<dbReference type="AlphaFoldDB" id="Q05KC0"/>
<dbReference type="EC" id="1.13.12.7" evidence="4"/>
<protein>
    <recommendedName>
        <fullName evidence="5">Luciferin 4-monooxygenase</fullName>
        <ecNumber evidence="4">1.13.12.7</ecNumber>
    </recommendedName>
</protein>
<evidence type="ECO:0000256" key="12">
    <source>
        <dbReference type="ARBA" id="ARBA00023140"/>
    </source>
</evidence>
<sequence>MPNEIILHGAKPRDPLDLGTAGIQLYRALTNFSFLREALIDAHTEEVVSYADILENSCRLAKCYENYGLRQNSVISVCSENSTIFFYPVIAALYMGVITATVNDSYTERELLETLNISKPELVFCSKKAIKNMMALKRNVNFIKKVVLLDSKEDMGEAQCLSNFMARYSEPNLDVRNFKPRDFDAKEQVALIMSSSGTTGLPKGVVLTHRNLSVRFVHCKDPLFGTRTIPSTSILSIVPFHHAFGMFTTLSYFIVGLRVVLLKRFEEKFFLSTIEKYRIPTIVLAPPVMVFLAKSPLVDQYDLSSIREVATGGAPVGTEVAVAVAKRLKIGGILQGYGLTETCCAVLITPHDDVKTGSTGRVAPYVQAKIVDLTTGKSLGPNKRGELCFKSEIIMKGYFNNKQATEEAIDKEGWLHSGDVGYYDDDGHFFVVDRLKELIKYKGYQVAPAELEWLLLQHPSIKDAGVTGVPDEAAGELPGACIVLQEGKSLTEQEIIDYIAERVSPTKRIRGGVVFVDDIPKGATGKLVRSELRKLLAQKKSKL</sequence>
<evidence type="ECO:0000256" key="11">
    <source>
        <dbReference type="ARBA" id="ARBA00023033"/>
    </source>
</evidence>
<dbReference type="PANTHER" id="PTHR24096:SF423">
    <property type="entry name" value="GM05240P"/>
    <property type="match status" value="1"/>
</dbReference>
<dbReference type="GO" id="GO:0047077">
    <property type="term" value="F:Photinus-luciferin 4-monooxygenase (ATP-hydrolyzing) activity"/>
    <property type="evidence" value="ECO:0007669"/>
    <property type="project" value="UniProtKB-EC"/>
</dbReference>
<dbReference type="Gene3D" id="3.30.300.30">
    <property type="match status" value="1"/>
</dbReference>
<dbReference type="InterPro" id="IPR025110">
    <property type="entry name" value="AMP-bd_C"/>
</dbReference>
<dbReference type="EMBL" id="AB255748">
    <property type="protein sequence ID" value="BAF34360.1"/>
    <property type="molecule type" value="mRNA"/>
</dbReference>
<evidence type="ECO:0000256" key="5">
    <source>
        <dbReference type="ARBA" id="ARBA00019043"/>
    </source>
</evidence>
<comment type="catalytic activity">
    <reaction evidence="15">
        <text>firefly D-luciferin + ATP + O2 = firefly oxyluciferin + hnu + AMP + CO2 + diphosphate</text>
        <dbReference type="Rhea" id="RHEA:10732"/>
        <dbReference type="ChEBI" id="CHEBI:15379"/>
        <dbReference type="ChEBI" id="CHEBI:16526"/>
        <dbReference type="ChEBI" id="CHEBI:16792"/>
        <dbReference type="ChEBI" id="CHEBI:30212"/>
        <dbReference type="ChEBI" id="CHEBI:30616"/>
        <dbReference type="ChEBI" id="CHEBI:33019"/>
        <dbReference type="ChEBI" id="CHEBI:58038"/>
        <dbReference type="ChEBI" id="CHEBI:456215"/>
        <dbReference type="EC" id="1.13.12.7"/>
    </reaction>
</comment>
<dbReference type="FunFam" id="3.40.50.12780:FF:000003">
    <property type="entry name" value="Long-chain-fatty-acid--CoA ligase FadD"/>
    <property type="match status" value="1"/>
</dbReference>
<evidence type="ECO:0000256" key="10">
    <source>
        <dbReference type="ARBA" id="ARBA00023002"/>
    </source>
</evidence>
<evidence type="ECO:0000313" key="18">
    <source>
        <dbReference type="EMBL" id="BAF34360.1"/>
    </source>
</evidence>
<proteinExistence type="evidence at transcript level"/>
<dbReference type="FunFam" id="3.30.300.30:FF:000007">
    <property type="entry name" value="4-coumarate--CoA ligase 2"/>
    <property type="match status" value="1"/>
</dbReference>
<comment type="subcellular location">
    <subcellularLocation>
        <location evidence="2">Peroxisome</location>
    </subcellularLocation>
</comment>
<dbReference type="InterPro" id="IPR000873">
    <property type="entry name" value="AMP-dep_synth/lig_dom"/>
</dbReference>
<dbReference type="GO" id="GO:0046872">
    <property type="term" value="F:metal ion binding"/>
    <property type="evidence" value="ECO:0007669"/>
    <property type="project" value="UniProtKB-KW"/>
</dbReference>
<dbReference type="GO" id="GO:0005777">
    <property type="term" value="C:peroxisome"/>
    <property type="evidence" value="ECO:0007669"/>
    <property type="project" value="UniProtKB-SubCell"/>
</dbReference>
<evidence type="ECO:0000256" key="13">
    <source>
        <dbReference type="ARBA" id="ARBA00023223"/>
    </source>
</evidence>
<keyword evidence="11" id="KW-0503">Monooxygenase</keyword>
<dbReference type="Pfam" id="PF13193">
    <property type="entry name" value="AMP-binding_C"/>
    <property type="match status" value="1"/>
</dbReference>
<dbReference type="InterPro" id="IPR045851">
    <property type="entry name" value="AMP-bd_C_sf"/>
</dbReference>
<comment type="similarity">
    <text evidence="3">Belongs to the ATP-dependent AMP-binding enzyme family.</text>
</comment>
<dbReference type="SMR" id="Q05KC0"/>
<keyword evidence="7" id="KW-0547">Nucleotide-binding</keyword>
<evidence type="ECO:0000256" key="2">
    <source>
        <dbReference type="ARBA" id="ARBA00004275"/>
    </source>
</evidence>
<dbReference type="Gene3D" id="3.40.50.980">
    <property type="match status" value="2"/>
</dbReference>
<evidence type="ECO:0000256" key="1">
    <source>
        <dbReference type="ARBA" id="ARBA00001946"/>
    </source>
</evidence>
<dbReference type="GO" id="GO:0005524">
    <property type="term" value="F:ATP binding"/>
    <property type="evidence" value="ECO:0007669"/>
    <property type="project" value="UniProtKB-KW"/>
</dbReference>
<dbReference type="SUPFAM" id="SSF56801">
    <property type="entry name" value="Acetyl-CoA synthetase-like"/>
    <property type="match status" value="1"/>
</dbReference>
<evidence type="ECO:0000256" key="7">
    <source>
        <dbReference type="ARBA" id="ARBA00022741"/>
    </source>
</evidence>
<organism evidence="18">
    <name type="scientific">Rhagophthalmus ohbai</name>
    <dbReference type="NCBI Taxonomy" id="71225"/>
    <lineage>
        <taxon>Eukaryota</taxon>
        <taxon>Metazoa</taxon>
        <taxon>Ecdysozoa</taxon>
        <taxon>Arthropoda</taxon>
        <taxon>Hexapoda</taxon>
        <taxon>Insecta</taxon>
        <taxon>Pterygota</taxon>
        <taxon>Neoptera</taxon>
        <taxon>Endopterygota</taxon>
        <taxon>Coleoptera</taxon>
        <taxon>Polyphaga</taxon>
        <taxon>Elateriformia</taxon>
        <taxon>Elateroidea</taxon>
        <taxon>Rhagophthalmidae</taxon>
        <taxon>Rhagophthalmus</taxon>
    </lineage>
</organism>
<dbReference type="Pfam" id="PF00501">
    <property type="entry name" value="AMP-binding"/>
    <property type="match status" value="1"/>
</dbReference>
<evidence type="ECO:0000259" key="16">
    <source>
        <dbReference type="Pfam" id="PF00501"/>
    </source>
</evidence>
<evidence type="ECO:0000256" key="3">
    <source>
        <dbReference type="ARBA" id="ARBA00006432"/>
    </source>
</evidence>
<keyword evidence="10" id="KW-0560">Oxidoreductase</keyword>
<evidence type="ECO:0000259" key="17">
    <source>
        <dbReference type="Pfam" id="PF13193"/>
    </source>
</evidence>
<evidence type="ECO:0000256" key="15">
    <source>
        <dbReference type="ARBA" id="ARBA00048497"/>
    </source>
</evidence>
<keyword evidence="14" id="KW-0599">Photoprotein</keyword>
<reference evidence="18" key="1">
    <citation type="submission" date="2006-04" db="EMBL/GenBank/DDBJ databases">
        <title>Mitochondrial genomes of two species of luminous beetles, Rhagophthalmus lufengensis and R. ohbai (Arthropoda, Coleoptera).</title>
        <authorList>
            <person name="Li X."/>
            <person name="Ogoh K."/>
            <person name="Ohba N."/>
            <person name="Liang X."/>
            <person name="Ohmiya Y."/>
        </authorList>
    </citation>
    <scope>NUCLEOTIDE SEQUENCE</scope>
</reference>
<evidence type="ECO:0000256" key="8">
    <source>
        <dbReference type="ARBA" id="ARBA00022840"/>
    </source>
</evidence>
<dbReference type="Gene3D" id="2.30.38.10">
    <property type="entry name" value="Luciferase, Domain 3"/>
    <property type="match status" value="1"/>
</dbReference>
<keyword evidence="9" id="KW-0460">Magnesium</keyword>
<keyword evidence="12" id="KW-0576">Peroxisome</keyword>
<dbReference type="PANTHER" id="PTHR24096">
    <property type="entry name" value="LONG-CHAIN-FATTY-ACID--COA LIGASE"/>
    <property type="match status" value="1"/>
</dbReference>
<name>Q05KC0_9COLE</name>
<evidence type="ECO:0000256" key="9">
    <source>
        <dbReference type="ARBA" id="ARBA00022842"/>
    </source>
</evidence>
<accession>Q05KC0</accession>
<evidence type="ECO:0000256" key="4">
    <source>
        <dbReference type="ARBA" id="ARBA00012532"/>
    </source>
</evidence>
<gene>
    <name evidence="18" type="primary">ROLuc-WT</name>
</gene>
<feature type="domain" description="AMP-binding enzyme C-terminal" evidence="17">
    <location>
        <begin position="450"/>
        <end position="526"/>
    </location>
</feature>
<comment type="cofactor">
    <cofactor evidence="1">
        <name>Mg(2+)</name>
        <dbReference type="ChEBI" id="CHEBI:18420"/>
    </cofactor>
</comment>
<keyword evidence="13" id="KW-0455">Luminescence</keyword>
<evidence type="ECO:0000256" key="14">
    <source>
        <dbReference type="ARBA" id="ARBA00023262"/>
    </source>
</evidence>
<keyword evidence="6" id="KW-0479">Metal-binding</keyword>
<dbReference type="GO" id="GO:0016405">
    <property type="term" value="F:CoA-ligase activity"/>
    <property type="evidence" value="ECO:0007669"/>
    <property type="project" value="TreeGrafter"/>
</dbReference>
<dbReference type="GO" id="GO:0008218">
    <property type="term" value="P:bioluminescence"/>
    <property type="evidence" value="ECO:0007669"/>
    <property type="project" value="UniProtKB-KW"/>
</dbReference>
<feature type="domain" description="AMP-dependent synthetase/ligase" evidence="16">
    <location>
        <begin position="36"/>
        <end position="399"/>
    </location>
</feature>